<dbReference type="SMART" id="SM00331">
    <property type="entry name" value="PP2C_SIG"/>
    <property type="match status" value="1"/>
</dbReference>
<dbReference type="EC" id="3.1.3.16" evidence="1"/>
<dbReference type="Pfam" id="PF07228">
    <property type="entry name" value="SpoIIE"/>
    <property type="match status" value="1"/>
</dbReference>
<comment type="function">
    <text evidence="13">Primarily acts as an independent SigF regulator that is sensitive to the osmosensory signal, mediating the cross talk of PknD with the SigF regulon. Possesses both phosphatase and kinase activities. The kinase domain functions as a classic anti-sigma factor-like kinase to phosphorylate the anti-anti-sigma factor domain at the canonical regulatory site, and the phosphatase domain antagonizes this activity.</text>
</comment>
<comment type="caution">
    <text evidence="18">The sequence shown here is derived from an EMBL/GenBank/DDBJ whole genome shotgun (WGS) entry which is preliminary data.</text>
</comment>
<dbReference type="InterPro" id="IPR029016">
    <property type="entry name" value="GAF-like_dom_sf"/>
</dbReference>
<dbReference type="Gene3D" id="3.60.40.10">
    <property type="entry name" value="PPM-type phosphatase domain"/>
    <property type="match status" value="1"/>
</dbReference>
<dbReference type="SUPFAM" id="SSF55781">
    <property type="entry name" value="GAF domain-like"/>
    <property type="match status" value="1"/>
</dbReference>
<evidence type="ECO:0000256" key="2">
    <source>
        <dbReference type="ARBA" id="ARBA00022553"/>
    </source>
</evidence>
<dbReference type="SMART" id="SM00065">
    <property type="entry name" value="GAF"/>
    <property type="match status" value="1"/>
</dbReference>
<evidence type="ECO:0000256" key="9">
    <source>
        <dbReference type="ARBA" id="ARBA00022842"/>
    </source>
</evidence>
<sequence length="552" mass="59141">MTGSVPVELAALDVAVCVTDPRLPDDPVVWVNEAFTRLTGYRFDEAVGRNCRFLQGPDTDPVAVAELRSALDTDRPAATVLRNHRRDGSPFWNQVVVSALRDEHHRVTQRIGLLVDVTDRVESEQLGDVTGELAGQTSARLELLARVSDELARHLDYEAAVDALADLVVPALATWGYVAVTDDRGRFEHVHVVAGDTGGAELAQSLARQDLGWLRRSPKITEALATHPGFVALPYQIDTTGLPERTSPEQLALLTRLGLGSALVVPLRARDRVIGVLCLVHEKPDGFSSDVVVTTAHLSRRAGLALDNVRLFLAQRTAALTLQHSLLPEIPTIPGLDVAAQYVPSSRFAAVGGDWFDVLPLPDGTIGLAVGDVVGHDLAAAAAMGQLRSLLRSFAWDGAAPARVLARIDELVRGLDVADIATCVYARLRPTPDGSELEYARAGHPPPLLRLPGGTVTRLDGVLGTPIGVGDFGRPTVEEVVVLPAGATLVMYTDGLVERRDRGLRDGIEALESALGALPDGLGATEVRDRLVAELVGEHQEDDVCLLVVRRP</sequence>
<protein>
    <recommendedName>
        <fullName evidence="1">protein-serine/threonine phosphatase</fullName>
        <ecNumber evidence="1">3.1.3.16</ecNumber>
    </recommendedName>
    <alternativeName>
        <fullName evidence="15">Protein-serine/threonine phosphatase</fullName>
    </alternativeName>
    <alternativeName>
        <fullName evidence="14">Serine/threonine-protein kinase</fullName>
    </alternativeName>
</protein>
<evidence type="ECO:0000256" key="15">
    <source>
        <dbReference type="ARBA" id="ARBA00081350"/>
    </source>
</evidence>
<evidence type="ECO:0000256" key="5">
    <source>
        <dbReference type="ARBA" id="ARBA00022741"/>
    </source>
</evidence>
<keyword evidence="4" id="KW-0479">Metal-binding</keyword>
<dbReference type="EMBL" id="BONK01000004">
    <property type="protein sequence ID" value="GIG20695.1"/>
    <property type="molecule type" value="Genomic_DNA"/>
</dbReference>
<dbReference type="GO" id="GO:0046872">
    <property type="term" value="F:metal ion binding"/>
    <property type="evidence" value="ECO:0007669"/>
    <property type="project" value="UniProtKB-KW"/>
</dbReference>
<name>A0A919P116_9CELL</name>
<dbReference type="InterPro" id="IPR001610">
    <property type="entry name" value="PAC"/>
</dbReference>
<dbReference type="InterPro" id="IPR035965">
    <property type="entry name" value="PAS-like_dom_sf"/>
</dbReference>
<feature type="domain" description="PAC" evidence="17">
    <location>
        <begin position="75"/>
        <end position="129"/>
    </location>
</feature>
<keyword evidence="6" id="KW-0418">Kinase</keyword>
<dbReference type="Gene3D" id="3.30.450.20">
    <property type="entry name" value="PAS domain"/>
    <property type="match status" value="1"/>
</dbReference>
<evidence type="ECO:0000259" key="17">
    <source>
        <dbReference type="PROSITE" id="PS50113"/>
    </source>
</evidence>
<keyword evidence="19" id="KW-1185">Reference proteome</keyword>
<keyword evidence="8" id="KW-0067">ATP-binding</keyword>
<feature type="domain" description="PAS" evidence="16">
    <location>
        <begin position="28"/>
        <end position="74"/>
    </location>
</feature>
<dbReference type="PROSITE" id="PS50113">
    <property type="entry name" value="PAC"/>
    <property type="match status" value="1"/>
</dbReference>
<keyword evidence="5" id="KW-0547">Nucleotide-binding</keyword>
<dbReference type="NCBIfam" id="TIGR00229">
    <property type="entry name" value="sensory_box"/>
    <property type="match status" value="1"/>
</dbReference>
<evidence type="ECO:0000256" key="10">
    <source>
        <dbReference type="ARBA" id="ARBA00022912"/>
    </source>
</evidence>
<dbReference type="Proteomes" id="UP000632740">
    <property type="component" value="Unassembled WGS sequence"/>
</dbReference>
<dbReference type="PANTHER" id="PTHR43156:SF2">
    <property type="entry name" value="STAGE II SPORULATION PROTEIN E"/>
    <property type="match status" value="1"/>
</dbReference>
<evidence type="ECO:0000259" key="16">
    <source>
        <dbReference type="PROSITE" id="PS50112"/>
    </source>
</evidence>
<dbReference type="Pfam" id="PF13492">
    <property type="entry name" value="GAF_3"/>
    <property type="match status" value="1"/>
</dbReference>
<evidence type="ECO:0000256" key="8">
    <source>
        <dbReference type="ARBA" id="ARBA00022840"/>
    </source>
</evidence>
<proteinExistence type="predicted"/>
<evidence type="ECO:0000313" key="19">
    <source>
        <dbReference type="Proteomes" id="UP000632740"/>
    </source>
</evidence>
<keyword evidence="10" id="KW-0904">Protein phosphatase</keyword>
<evidence type="ECO:0000256" key="7">
    <source>
        <dbReference type="ARBA" id="ARBA00022801"/>
    </source>
</evidence>
<evidence type="ECO:0000313" key="18">
    <source>
        <dbReference type="EMBL" id="GIG20695.1"/>
    </source>
</evidence>
<dbReference type="InterPro" id="IPR000014">
    <property type="entry name" value="PAS"/>
</dbReference>
<dbReference type="Gene3D" id="3.30.450.40">
    <property type="match status" value="1"/>
</dbReference>
<dbReference type="AlphaFoldDB" id="A0A919P116"/>
<evidence type="ECO:0000256" key="13">
    <source>
        <dbReference type="ARBA" id="ARBA00056274"/>
    </source>
</evidence>
<evidence type="ECO:0000256" key="11">
    <source>
        <dbReference type="ARBA" id="ARBA00023211"/>
    </source>
</evidence>
<dbReference type="InterPro" id="IPR000700">
    <property type="entry name" value="PAS-assoc_C"/>
</dbReference>
<dbReference type="GO" id="GO:0005524">
    <property type="term" value="F:ATP binding"/>
    <property type="evidence" value="ECO:0007669"/>
    <property type="project" value="UniProtKB-KW"/>
</dbReference>
<dbReference type="Pfam" id="PF13426">
    <property type="entry name" value="PAS_9"/>
    <property type="match status" value="1"/>
</dbReference>
<dbReference type="SUPFAM" id="SSF81606">
    <property type="entry name" value="PP2C-like"/>
    <property type="match status" value="1"/>
</dbReference>
<evidence type="ECO:0000256" key="1">
    <source>
        <dbReference type="ARBA" id="ARBA00013081"/>
    </source>
</evidence>
<keyword evidence="9" id="KW-0460">Magnesium</keyword>
<dbReference type="RefSeq" id="WP_203750501.1">
    <property type="nucleotide sequence ID" value="NZ_BONK01000004.1"/>
</dbReference>
<dbReference type="CDD" id="cd00130">
    <property type="entry name" value="PAS"/>
    <property type="match status" value="1"/>
</dbReference>
<dbReference type="SUPFAM" id="SSF55785">
    <property type="entry name" value="PYP-like sensor domain (PAS domain)"/>
    <property type="match status" value="1"/>
</dbReference>
<evidence type="ECO:0000256" key="14">
    <source>
        <dbReference type="ARBA" id="ARBA00075117"/>
    </source>
</evidence>
<dbReference type="InterPro" id="IPR001932">
    <property type="entry name" value="PPM-type_phosphatase-like_dom"/>
</dbReference>
<comment type="catalytic activity">
    <reaction evidence="12">
        <text>O-phospho-L-seryl-[protein] + H2O = L-seryl-[protein] + phosphate</text>
        <dbReference type="Rhea" id="RHEA:20629"/>
        <dbReference type="Rhea" id="RHEA-COMP:9863"/>
        <dbReference type="Rhea" id="RHEA-COMP:11604"/>
        <dbReference type="ChEBI" id="CHEBI:15377"/>
        <dbReference type="ChEBI" id="CHEBI:29999"/>
        <dbReference type="ChEBI" id="CHEBI:43474"/>
        <dbReference type="ChEBI" id="CHEBI:83421"/>
        <dbReference type="EC" id="3.1.3.16"/>
    </reaction>
</comment>
<accession>A0A919P116</accession>
<gene>
    <name evidence="18" type="ORF">Cch01nite_14190</name>
</gene>
<dbReference type="FunFam" id="3.60.40.10:FF:000005">
    <property type="entry name" value="Serine/threonine protein phosphatase"/>
    <property type="match status" value="1"/>
</dbReference>
<dbReference type="SMART" id="SM00086">
    <property type="entry name" value="PAC"/>
    <property type="match status" value="1"/>
</dbReference>
<dbReference type="InterPro" id="IPR036457">
    <property type="entry name" value="PPM-type-like_dom_sf"/>
</dbReference>
<dbReference type="GO" id="GO:0004722">
    <property type="term" value="F:protein serine/threonine phosphatase activity"/>
    <property type="evidence" value="ECO:0007669"/>
    <property type="project" value="UniProtKB-EC"/>
</dbReference>
<organism evidence="18 19">
    <name type="scientific">Cellulomonas chitinilytica</name>
    <dbReference type="NCBI Taxonomy" id="398759"/>
    <lineage>
        <taxon>Bacteria</taxon>
        <taxon>Bacillati</taxon>
        <taxon>Actinomycetota</taxon>
        <taxon>Actinomycetes</taxon>
        <taxon>Micrococcales</taxon>
        <taxon>Cellulomonadaceae</taxon>
        <taxon>Cellulomonas</taxon>
    </lineage>
</organism>
<dbReference type="PROSITE" id="PS50112">
    <property type="entry name" value="PAS"/>
    <property type="match status" value="1"/>
</dbReference>
<dbReference type="InterPro" id="IPR052016">
    <property type="entry name" value="Bact_Sigma-Reg"/>
</dbReference>
<keyword evidence="2" id="KW-0597">Phosphoprotein</keyword>
<dbReference type="GO" id="GO:0016301">
    <property type="term" value="F:kinase activity"/>
    <property type="evidence" value="ECO:0007669"/>
    <property type="project" value="UniProtKB-KW"/>
</dbReference>
<keyword evidence="11" id="KW-0464">Manganese</keyword>
<dbReference type="InterPro" id="IPR003018">
    <property type="entry name" value="GAF"/>
</dbReference>
<dbReference type="PANTHER" id="PTHR43156">
    <property type="entry name" value="STAGE II SPORULATION PROTEIN E-RELATED"/>
    <property type="match status" value="1"/>
</dbReference>
<keyword evidence="7" id="KW-0378">Hydrolase</keyword>
<reference evidence="18" key="1">
    <citation type="submission" date="2021-01" db="EMBL/GenBank/DDBJ databases">
        <title>Whole genome shotgun sequence of Cellulomonas chitinilytica NBRC 110799.</title>
        <authorList>
            <person name="Komaki H."/>
            <person name="Tamura T."/>
        </authorList>
    </citation>
    <scope>NUCLEOTIDE SEQUENCE</scope>
    <source>
        <strain evidence="18">NBRC 110799</strain>
    </source>
</reference>
<evidence type="ECO:0000256" key="6">
    <source>
        <dbReference type="ARBA" id="ARBA00022777"/>
    </source>
</evidence>
<keyword evidence="3" id="KW-0808">Transferase</keyword>
<evidence type="ECO:0000256" key="12">
    <source>
        <dbReference type="ARBA" id="ARBA00047761"/>
    </source>
</evidence>
<evidence type="ECO:0000256" key="3">
    <source>
        <dbReference type="ARBA" id="ARBA00022679"/>
    </source>
</evidence>
<evidence type="ECO:0000256" key="4">
    <source>
        <dbReference type="ARBA" id="ARBA00022723"/>
    </source>
</evidence>